<dbReference type="GO" id="GO:0030139">
    <property type="term" value="C:endocytic vesicle"/>
    <property type="evidence" value="ECO:0007669"/>
    <property type="project" value="TreeGrafter"/>
</dbReference>
<reference evidence="3" key="2">
    <citation type="submission" date="2025-09" db="UniProtKB">
        <authorList>
            <consortium name="Ensembl"/>
        </authorList>
    </citation>
    <scope>IDENTIFICATION</scope>
</reference>
<dbReference type="PROSITE" id="PS50010">
    <property type="entry name" value="DH_2"/>
    <property type="match status" value="1"/>
</dbReference>
<dbReference type="InterPro" id="IPR040181">
    <property type="entry name" value="PKHG5/7"/>
</dbReference>
<proteinExistence type="predicted"/>
<dbReference type="InterPro" id="IPR035899">
    <property type="entry name" value="DBL_dom_sf"/>
</dbReference>
<organism evidence="3 4">
    <name type="scientific">Eptatretus burgeri</name>
    <name type="common">Inshore hagfish</name>
    <dbReference type="NCBI Taxonomy" id="7764"/>
    <lineage>
        <taxon>Eukaryota</taxon>
        <taxon>Metazoa</taxon>
        <taxon>Chordata</taxon>
        <taxon>Craniata</taxon>
        <taxon>Vertebrata</taxon>
        <taxon>Cyclostomata</taxon>
        <taxon>Myxini</taxon>
        <taxon>Myxiniformes</taxon>
        <taxon>Myxinidae</taxon>
        <taxon>Eptatretinae</taxon>
        <taxon>Eptatretus</taxon>
    </lineage>
</organism>
<evidence type="ECO:0000259" key="2">
    <source>
        <dbReference type="PROSITE" id="PS50010"/>
    </source>
</evidence>
<accession>A0A8C4R5U7</accession>
<dbReference type="Gene3D" id="2.30.29.30">
    <property type="entry name" value="Pleckstrin-homology domain (PH domain)/Phosphotyrosine-binding domain (PTB)"/>
    <property type="match status" value="1"/>
</dbReference>
<dbReference type="Gene3D" id="1.20.900.10">
    <property type="entry name" value="Dbl homology (DH) domain"/>
    <property type="match status" value="1"/>
</dbReference>
<evidence type="ECO:0000313" key="4">
    <source>
        <dbReference type="Proteomes" id="UP000694388"/>
    </source>
</evidence>
<dbReference type="PANTHER" id="PTHR13217">
    <property type="entry name" value="PLECKSTRIN HOMOLOGY DOMAIN-CONTAINING FAMILY G MEMBER 7"/>
    <property type="match status" value="1"/>
</dbReference>
<dbReference type="SUPFAM" id="SSF48065">
    <property type="entry name" value="DBL homology domain (DH-domain)"/>
    <property type="match status" value="1"/>
</dbReference>
<dbReference type="SUPFAM" id="SSF50729">
    <property type="entry name" value="PH domain-like"/>
    <property type="match status" value="1"/>
</dbReference>
<protein>
    <recommendedName>
        <fullName evidence="2">DH domain-containing protein</fullName>
    </recommendedName>
</protein>
<dbReference type="InterPro" id="IPR011993">
    <property type="entry name" value="PH-like_dom_sf"/>
</dbReference>
<dbReference type="GO" id="GO:0005886">
    <property type="term" value="C:plasma membrane"/>
    <property type="evidence" value="ECO:0007669"/>
    <property type="project" value="TreeGrafter"/>
</dbReference>
<evidence type="ECO:0000313" key="3">
    <source>
        <dbReference type="Ensembl" id="ENSEBUP00000025647.1"/>
    </source>
</evidence>
<dbReference type="GO" id="GO:0043542">
    <property type="term" value="P:endothelial cell migration"/>
    <property type="evidence" value="ECO:0007669"/>
    <property type="project" value="TreeGrafter"/>
</dbReference>
<dbReference type="PANTHER" id="PTHR13217:SF11">
    <property type="entry name" value="PLECKSTRIN HOMOLOGY DOMAIN-CONTAINING FAMILY G MEMBER 5"/>
    <property type="match status" value="1"/>
</dbReference>
<feature type="domain" description="DH" evidence="2">
    <location>
        <begin position="16"/>
        <end position="207"/>
    </location>
</feature>
<dbReference type="GeneTree" id="ENSGT00510000046843"/>
<reference evidence="3" key="1">
    <citation type="submission" date="2025-08" db="UniProtKB">
        <authorList>
            <consortium name="Ensembl"/>
        </authorList>
    </citation>
    <scope>IDENTIFICATION</scope>
</reference>
<dbReference type="CDD" id="cd00160">
    <property type="entry name" value="RhoGEF"/>
    <property type="match status" value="1"/>
</dbReference>
<feature type="region of interest" description="Disordered" evidence="1">
    <location>
        <begin position="602"/>
        <end position="643"/>
    </location>
</feature>
<dbReference type="SMART" id="SM00325">
    <property type="entry name" value="RhoGEF"/>
    <property type="match status" value="1"/>
</dbReference>
<dbReference type="AlphaFoldDB" id="A0A8C4R5U7"/>
<name>A0A8C4R5U7_EPTBU</name>
<feature type="compositionally biased region" description="Polar residues" evidence="1">
    <location>
        <begin position="602"/>
        <end position="621"/>
    </location>
</feature>
<dbReference type="Pfam" id="PF00621">
    <property type="entry name" value="RhoGEF"/>
    <property type="match status" value="1"/>
</dbReference>
<dbReference type="GO" id="GO:0030424">
    <property type="term" value="C:axon"/>
    <property type="evidence" value="ECO:0007669"/>
    <property type="project" value="TreeGrafter"/>
</dbReference>
<dbReference type="Proteomes" id="UP000694388">
    <property type="component" value="Unplaced"/>
</dbReference>
<evidence type="ECO:0000256" key="1">
    <source>
        <dbReference type="SAM" id="MobiDB-lite"/>
    </source>
</evidence>
<keyword evidence="4" id="KW-1185">Reference proteome</keyword>
<sequence>MDICDGHQNFSQKEIQQQEALWELLSTEVSYIKTLQVVTDIFILCLLDLQKCGFLKEVNPNKLFINIRQLLALHQAFWKQRLYPVLEQCQKHRSGIDPTLLQDSFKSFGEQFEPYLVYCMGEENSQEYLRVLIRESDLFRVFLTWAESQKQCSRLKLNDMLAAPHQRLTKYPLLLNAVLKKSREKDCPILSALVKQVEVFITWVNNEMLRRQQQQRMEAVLDWIEGYEVVESGSEEIDRILMEFSQLDLSLPVLGSETSRSLLYESGLKLRDGRDKVDVHCLLFTDLLLITKPTRKGEKAKIIRPPLPLDRLVFRELRDPGAFLVVCLNEFNTVSTAVALQGSSASCSQDWQEALLNAQVVLATARSAAAENSSDGDPSLRRFSATALTYNMMAGKGTQAPRLVVTSTVDPWLDDTEFLRSMELPEGGVRRARSCMAHYGRRHLPAALAKHVMEEQKALPKFPNSHPKQRKPLQMLLPTGSVFNWTSDTCLPDGHAREQAKAFGKPCYGMLSHSQSLLDVSSESATTVPGLVMTKSVSGSDLLPIVSESSHSCRNQQLGLSNPTNVSNCQEQTEMDGTRTEPDTTPLQCFCKCENVPSMQPASTADACQQHRSMSRPQRSPTDGPISEATWNGTHGAECDNGD</sequence>
<dbReference type="GO" id="GO:0005085">
    <property type="term" value="F:guanyl-nucleotide exchange factor activity"/>
    <property type="evidence" value="ECO:0007669"/>
    <property type="project" value="InterPro"/>
</dbReference>
<dbReference type="Ensembl" id="ENSEBUT00000026223.1">
    <property type="protein sequence ID" value="ENSEBUP00000025647.1"/>
    <property type="gene ID" value="ENSEBUG00000015796.1"/>
</dbReference>
<dbReference type="CDD" id="cd13244">
    <property type="entry name" value="PH_PLEKHG5_G6"/>
    <property type="match status" value="1"/>
</dbReference>
<dbReference type="GO" id="GO:0007266">
    <property type="term" value="P:Rho protein signal transduction"/>
    <property type="evidence" value="ECO:0007669"/>
    <property type="project" value="TreeGrafter"/>
</dbReference>
<dbReference type="InterPro" id="IPR000219">
    <property type="entry name" value="DH_dom"/>
</dbReference>